<dbReference type="EMBL" id="JBHUML010000002">
    <property type="protein sequence ID" value="MFD2704403.1"/>
    <property type="molecule type" value="Genomic_DNA"/>
</dbReference>
<sequence>MIEYNVKQGDTLRKIAVRFQVTTVQLCYRNNMSPEACLEPGTTLFVPDAVPTDQPRGETHSGCLHEYGWRELEEDRQSLPSSIFSEQIGISVLGKPIWLFRAGNGPKKIFFSGAWHGNEWLNTWLLMSFLHVFISKEESKERWYGVDPGAILQEVTLYAVPLVNPDGVELVQEGAHVLGKEKKNDVMQINGGMHDFRHWSANARGVDLNHQWPAGWKEEAAGSPDRPFPRHYGGEAPLTEPEAKAVYQLSMQEEFSHILALHSQGEEVYWGYSGLEPPESAELGNRLAAAGSFRPVADAGSSAGYKDWFIKTFRRPGFTIETGMGVNPLPPEASARIWITGVPLLLESLTFPDFTKKSRDITSAE</sequence>
<organism evidence="10 11">
    <name type="scientific">Salibacterium lacus</name>
    <dbReference type="NCBI Taxonomy" id="1898109"/>
    <lineage>
        <taxon>Bacteria</taxon>
        <taxon>Bacillati</taxon>
        <taxon>Bacillota</taxon>
        <taxon>Bacilli</taxon>
        <taxon>Bacillales</taxon>
        <taxon>Bacillaceae</taxon>
    </lineage>
</organism>
<dbReference type="PROSITE" id="PS51782">
    <property type="entry name" value="LYSM"/>
    <property type="match status" value="1"/>
</dbReference>
<dbReference type="PRINTS" id="PR00765">
    <property type="entry name" value="CRBOXYPTASEA"/>
</dbReference>
<comment type="similarity">
    <text evidence="2 7">Belongs to the peptidase M14 family.</text>
</comment>
<accession>A0ABW5SXH7</accession>
<comment type="cofactor">
    <cofactor evidence="1">
        <name>Zn(2+)</name>
        <dbReference type="ChEBI" id="CHEBI:29105"/>
    </cofactor>
</comment>
<feature type="active site" description="Proton donor/acceptor" evidence="7">
    <location>
        <position position="321"/>
    </location>
</feature>
<dbReference type="Proteomes" id="UP001597520">
    <property type="component" value="Unassembled WGS sequence"/>
</dbReference>
<evidence type="ECO:0000256" key="7">
    <source>
        <dbReference type="PROSITE-ProRule" id="PRU01379"/>
    </source>
</evidence>
<dbReference type="CDD" id="cd06229">
    <property type="entry name" value="M14_Endopeptidase_I"/>
    <property type="match status" value="1"/>
</dbReference>
<evidence type="ECO:0000256" key="2">
    <source>
        <dbReference type="ARBA" id="ARBA00005988"/>
    </source>
</evidence>
<name>A0ABW5SXH7_9BACI</name>
<dbReference type="InterPro" id="IPR036779">
    <property type="entry name" value="LysM_dom_sf"/>
</dbReference>
<evidence type="ECO:0000313" key="10">
    <source>
        <dbReference type="EMBL" id="MFD2704403.1"/>
    </source>
</evidence>
<evidence type="ECO:0000256" key="6">
    <source>
        <dbReference type="ARBA" id="ARBA00023049"/>
    </source>
</evidence>
<dbReference type="InterPro" id="IPR034274">
    <property type="entry name" value="ENP1_M14_CPD"/>
</dbReference>
<keyword evidence="11" id="KW-1185">Reference proteome</keyword>
<dbReference type="InterPro" id="IPR000834">
    <property type="entry name" value="Peptidase_M14"/>
</dbReference>
<evidence type="ECO:0000259" key="9">
    <source>
        <dbReference type="PROSITE" id="PS52035"/>
    </source>
</evidence>
<evidence type="ECO:0000256" key="4">
    <source>
        <dbReference type="ARBA" id="ARBA00022801"/>
    </source>
</evidence>
<feature type="domain" description="Peptidase M14" evidence="9">
    <location>
        <begin position="58"/>
        <end position="352"/>
    </location>
</feature>
<comment type="caution">
    <text evidence="10">The sequence shown here is derived from an EMBL/GenBank/DDBJ whole genome shotgun (WGS) entry which is preliminary data.</text>
</comment>
<evidence type="ECO:0000256" key="3">
    <source>
        <dbReference type="ARBA" id="ARBA00022670"/>
    </source>
</evidence>
<reference evidence="11" key="1">
    <citation type="journal article" date="2019" name="Int. J. Syst. Evol. Microbiol.">
        <title>The Global Catalogue of Microorganisms (GCM) 10K type strain sequencing project: providing services to taxonomists for standard genome sequencing and annotation.</title>
        <authorList>
            <consortium name="The Broad Institute Genomics Platform"/>
            <consortium name="The Broad Institute Genome Sequencing Center for Infectious Disease"/>
            <person name="Wu L."/>
            <person name="Ma J."/>
        </authorList>
    </citation>
    <scope>NUCLEOTIDE SEQUENCE [LARGE SCALE GENOMIC DNA]</scope>
    <source>
        <strain evidence="11">KCTC 33792</strain>
    </source>
</reference>
<dbReference type="SMART" id="SM00257">
    <property type="entry name" value="LysM"/>
    <property type="match status" value="1"/>
</dbReference>
<evidence type="ECO:0000256" key="1">
    <source>
        <dbReference type="ARBA" id="ARBA00001947"/>
    </source>
</evidence>
<evidence type="ECO:0000259" key="8">
    <source>
        <dbReference type="PROSITE" id="PS51782"/>
    </source>
</evidence>
<dbReference type="Pfam" id="PF00246">
    <property type="entry name" value="Peptidase_M14"/>
    <property type="match status" value="1"/>
</dbReference>
<dbReference type="PROSITE" id="PS52035">
    <property type="entry name" value="PEPTIDASE_M14"/>
    <property type="match status" value="1"/>
</dbReference>
<gene>
    <name evidence="10" type="ORF">ACFSUB_02920</name>
</gene>
<dbReference type="RefSeq" id="WP_380711679.1">
    <property type="nucleotide sequence ID" value="NZ_JBHUML010000002.1"/>
</dbReference>
<dbReference type="CDD" id="cd00118">
    <property type="entry name" value="LysM"/>
    <property type="match status" value="1"/>
</dbReference>
<dbReference type="Gene3D" id="3.40.630.10">
    <property type="entry name" value="Zn peptidases"/>
    <property type="match status" value="1"/>
</dbReference>
<dbReference type="Gene3D" id="3.10.350.10">
    <property type="entry name" value="LysM domain"/>
    <property type="match status" value="1"/>
</dbReference>
<evidence type="ECO:0000313" key="11">
    <source>
        <dbReference type="Proteomes" id="UP001597520"/>
    </source>
</evidence>
<proteinExistence type="inferred from homology"/>
<keyword evidence="4" id="KW-0378">Hydrolase</keyword>
<evidence type="ECO:0000256" key="5">
    <source>
        <dbReference type="ARBA" id="ARBA00022833"/>
    </source>
</evidence>
<dbReference type="SMART" id="SM00631">
    <property type="entry name" value="Zn_pept"/>
    <property type="match status" value="1"/>
</dbReference>
<dbReference type="PANTHER" id="PTHR11705">
    <property type="entry name" value="PROTEASE FAMILY M14 CARBOXYPEPTIDASE A,B"/>
    <property type="match status" value="1"/>
</dbReference>
<dbReference type="InterPro" id="IPR018392">
    <property type="entry name" value="LysM"/>
</dbReference>
<keyword evidence="5" id="KW-0862">Zinc</keyword>
<dbReference type="SUPFAM" id="SSF54106">
    <property type="entry name" value="LysM domain"/>
    <property type="match status" value="1"/>
</dbReference>
<dbReference type="PANTHER" id="PTHR11705:SF143">
    <property type="entry name" value="SLL0236 PROTEIN"/>
    <property type="match status" value="1"/>
</dbReference>
<keyword evidence="3" id="KW-0645">Protease</keyword>
<dbReference type="Pfam" id="PF01476">
    <property type="entry name" value="LysM"/>
    <property type="match status" value="1"/>
</dbReference>
<feature type="domain" description="LysM" evidence="8">
    <location>
        <begin position="2"/>
        <end position="46"/>
    </location>
</feature>
<protein>
    <submittedName>
        <fullName evidence="10">M14 family metallopeptidase</fullName>
    </submittedName>
</protein>
<keyword evidence="6" id="KW-0482">Metalloprotease</keyword>
<dbReference type="SUPFAM" id="SSF53187">
    <property type="entry name" value="Zn-dependent exopeptidases"/>
    <property type="match status" value="1"/>
</dbReference>